<dbReference type="Proteomes" id="UP000626109">
    <property type="component" value="Unassembled WGS sequence"/>
</dbReference>
<comment type="caution">
    <text evidence="4">The sequence shown here is derived from an EMBL/GenBank/DDBJ whole genome shotgun (WGS) entry which is preliminary data.</text>
</comment>
<evidence type="ECO:0000256" key="3">
    <source>
        <dbReference type="SAM" id="MobiDB-lite"/>
    </source>
</evidence>
<evidence type="ECO:0000313" key="5">
    <source>
        <dbReference type="Proteomes" id="UP000626109"/>
    </source>
</evidence>
<evidence type="ECO:0000256" key="1">
    <source>
        <dbReference type="ARBA" id="ARBA00006484"/>
    </source>
</evidence>
<dbReference type="InterPro" id="IPR020904">
    <property type="entry name" value="Sc_DH/Rdtase_CS"/>
</dbReference>
<dbReference type="PANTHER" id="PTHR42760">
    <property type="entry name" value="SHORT-CHAIN DEHYDROGENASES/REDUCTASES FAMILY MEMBER"/>
    <property type="match status" value="1"/>
</dbReference>
<feature type="non-terminal residue" evidence="4">
    <location>
        <position position="348"/>
    </location>
</feature>
<dbReference type="GO" id="GO:0016616">
    <property type="term" value="F:oxidoreductase activity, acting on the CH-OH group of donors, NAD or NADP as acceptor"/>
    <property type="evidence" value="ECO:0007669"/>
    <property type="project" value="TreeGrafter"/>
</dbReference>
<evidence type="ECO:0000256" key="2">
    <source>
        <dbReference type="ARBA" id="ARBA00023002"/>
    </source>
</evidence>
<proteinExistence type="inferred from homology"/>
<dbReference type="PRINTS" id="PR00081">
    <property type="entry name" value="GDHRDH"/>
</dbReference>
<dbReference type="SUPFAM" id="SSF51735">
    <property type="entry name" value="NAD(P)-binding Rossmann-fold domains"/>
    <property type="match status" value="1"/>
</dbReference>
<organism evidence="4 5">
    <name type="scientific">Polarella glacialis</name>
    <name type="common">Dinoflagellate</name>
    <dbReference type="NCBI Taxonomy" id="89957"/>
    <lineage>
        <taxon>Eukaryota</taxon>
        <taxon>Sar</taxon>
        <taxon>Alveolata</taxon>
        <taxon>Dinophyceae</taxon>
        <taxon>Suessiales</taxon>
        <taxon>Suessiaceae</taxon>
        <taxon>Polarella</taxon>
    </lineage>
</organism>
<gene>
    <name evidence="4" type="ORF">PGLA2088_LOCUS15482</name>
</gene>
<feature type="region of interest" description="Disordered" evidence="3">
    <location>
        <begin position="242"/>
        <end position="298"/>
    </location>
</feature>
<sequence length="348" mass="37611">VTRRMPAEDFSLEEFDRIQSTNARGSWCASMLFGSQMLKAGLGGCIINVDSFVTASLLKHVLPYSMSKGAIQALTKGLALEWGPRGIRVNGIAPGLILTPISEALWKQPHMQQWALDQTPLQRMGDVEDLVGAAIFLASPAASFMTGQTLRVDGGLSAGRHWPITGSLVANPFEKAEHVIHNGRVEQDLVQQQHGSAVRDFHDEAEVRAKYYPELLDLAGRLLGTYKVIVASHVLRRVDSPAAASTANSNDDNNNNNNNNDNNNNNNKNNNNDNNNNNNNNNDNNNTNNNIAGQGNTGVRSGAFMAHGDFADSFKDQLQAMLADGQPCIVGQGGLGLSAEELQQGRLV</sequence>
<dbReference type="Gene3D" id="3.40.50.720">
    <property type="entry name" value="NAD(P)-binding Rossmann-like Domain"/>
    <property type="match status" value="1"/>
</dbReference>
<dbReference type="EMBL" id="CAJNNW010019179">
    <property type="protein sequence ID" value="CAE8664137.1"/>
    <property type="molecule type" value="Genomic_DNA"/>
</dbReference>
<dbReference type="Pfam" id="PF13561">
    <property type="entry name" value="adh_short_C2"/>
    <property type="match status" value="1"/>
</dbReference>
<dbReference type="PROSITE" id="PS00061">
    <property type="entry name" value="ADH_SHORT"/>
    <property type="match status" value="1"/>
</dbReference>
<protein>
    <submittedName>
        <fullName evidence="4">Uncharacterized protein</fullName>
    </submittedName>
</protein>
<accession>A0A813J343</accession>
<feature type="compositionally biased region" description="Low complexity" evidence="3">
    <location>
        <begin position="248"/>
        <end position="290"/>
    </location>
</feature>
<dbReference type="InterPro" id="IPR002347">
    <property type="entry name" value="SDR_fam"/>
</dbReference>
<feature type="non-terminal residue" evidence="4">
    <location>
        <position position="1"/>
    </location>
</feature>
<keyword evidence="2" id="KW-0560">Oxidoreductase</keyword>
<evidence type="ECO:0000313" key="4">
    <source>
        <dbReference type="EMBL" id="CAE8664137.1"/>
    </source>
</evidence>
<dbReference type="InterPro" id="IPR036291">
    <property type="entry name" value="NAD(P)-bd_dom_sf"/>
</dbReference>
<dbReference type="PANTHER" id="PTHR42760:SF115">
    <property type="entry name" value="3-OXOACYL-[ACYL-CARRIER-PROTEIN] REDUCTASE FABG"/>
    <property type="match status" value="1"/>
</dbReference>
<name>A0A813J343_POLGL</name>
<dbReference type="AlphaFoldDB" id="A0A813J343"/>
<comment type="similarity">
    <text evidence="1">Belongs to the short-chain dehydrogenases/reductases (SDR) family.</text>
</comment>
<reference evidence="4" key="1">
    <citation type="submission" date="2021-02" db="EMBL/GenBank/DDBJ databases">
        <authorList>
            <person name="Dougan E. K."/>
            <person name="Rhodes N."/>
            <person name="Thang M."/>
            <person name="Chan C."/>
        </authorList>
    </citation>
    <scope>NUCLEOTIDE SEQUENCE</scope>
</reference>